<dbReference type="Pfam" id="PF08755">
    <property type="entry name" value="YccV-like"/>
    <property type="match status" value="1"/>
</dbReference>
<evidence type="ECO:0000259" key="1">
    <source>
        <dbReference type="SMART" id="SM00992"/>
    </source>
</evidence>
<dbReference type="Proteomes" id="UP001152523">
    <property type="component" value="Unassembled WGS sequence"/>
</dbReference>
<dbReference type="Gene3D" id="2.30.30.390">
    <property type="entry name" value="Hemimethylated DNA-binding domain"/>
    <property type="match status" value="1"/>
</dbReference>
<dbReference type="GO" id="GO:0003677">
    <property type="term" value="F:DNA binding"/>
    <property type="evidence" value="ECO:0007669"/>
    <property type="project" value="InterPro"/>
</dbReference>
<dbReference type="InterPro" id="IPR053189">
    <property type="entry name" value="Clp_protease_adapter_ClpF"/>
</dbReference>
<dbReference type="InterPro" id="IPR036623">
    <property type="entry name" value="Hemimethylated_DNA-bd_sf"/>
</dbReference>
<comment type="caution">
    <text evidence="2">The sequence shown here is derived from an EMBL/GenBank/DDBJ whole genome shotgun (WGS) entry which is preliminary data.</text>
</comment>
<dbReference type="SUPFAM" id="SSF141255">
    <property type="entry name" value="YccV-like"/>
    <property type="match status" value="1"/>
</dbReference>
<proteinExistence type="predicted"/>
<organism evidence="2 3">
    <name type="scientific">Cuscuta epithymum</name>
    <dbReference type="NCBI Taxonomy" id="186058"/>
    <lineage>
        <taxon>Eukaryota</taxon>
        <taxon>Viridiplantae</taxon>
        <taxon>Streptophyta</taxon>
        <taxon>Embryophyta</taxon>
        <taxon>Tracheophyta</taxon>
        <taxon>Spermatophyta</taxon>
        <taxon>Magnoliopsida</taxon>
        <taxon>eudicotyledons</taxon>
        <taxon>Gunneridae</taxon>
        <taxon>Pentapetalae</taxon>
        <taxon>asterids</taxon>
        <taxon>lamiids</taxon>
        <taxon>Solanales</taxon>
        <taxon>Convolvulaceae</taxon>
        <taxon>Cuscuteae</taxon>
        <taxon>Cuscuta</taxon>
        <taxon>Cuscuta subgen. Cuscuta</taxon>
    </lineage>
</organism>
<sequence>MRSGRSRSNFARHSLHDLSIVVDAFWCLELWQNLERGFLIEMVQGTYTNTLATSRYFGVCGSTCVSRRYFGHFSEGPKVFGVGSQSGWHSYGKRKINVRHIDISHGRNWRVEAGWLFKGDMQDSASTERSERASEDILMLFFQLDLATRVQCALNLEQYDIAQQLRNKLTEVESAIIKEQESRRGSASKGEVQDLAISILRLRADLQNAVQSENYSLAADIRDRISKIEAESLAASVRAQTYGNDYFAFRLGQRVKHKVFGYCGVICGMDPVCCESSSWTENAKIDKLSRGSDQPFYQVLVDVSADPNLLVTYVPEENLDAPSESNTNRFEHPYISLLFYGMDAAGDFIPIKELREKYNMPRHEVPYDQEDENAGEDA</sequence>
<dbReference type="Pfam" id="PF02151">
    <property type="entry name" value="UVR"/>
    <property type="match status" value="1"/>
</dbReference>
<protein>
    <recommendedName>
        <fullName evidence="1">Hemimethylated DNA-binding domain-containing protein</fullName>
    </recommendedName>
</protein>
<dbReference type="InterPro" id="IPR011722">
    <property type="entry name" value="Hemimethylated_DNA-bd_dom"/>
</dbReference>
<feature type="domain" description="Hemimethylated DNA-binding" evidence="1">
    <location>
        <begin position="246"/>
        <end position="350"/>
    </location>
</feature>
<dbReference type="EMBL" id="CAMAPF010000058">
    <property type="protein sequence ID" value="CAH9087199.1"/>
    <property type="molecule type" value="Genomic_DNA"/>
</dbReference>
<dbReference type="SMART" id="SM00992">
    <property type="entry name" value="YccV-like"/>
    <property type="match status" value="1"/>
</dbReference>
<evidence type="ECO:0000313" key="2">
    <source>
        <dbReference type="EMBL" id="CAH9087199.1"/>
    </source>
</evidence>
<reference evidence="2" key="1">
    <citation type="submission" date="2022-07" db="EMBL/GenBank/DDBJ databases">
        <authorList>
            <person name="Macas J."/>
            <person name="Novak P."/>
            <person name="Neumann P."/>
        </authorList>
    </citation>
    <scope>NUCLEOTIDE SEQUENCE</scope>
</reference>
<keyword evidence="3" id="KW-1185">Reference proteome</keyword>
<gene>
    <name evidence="2" type="ORF">CEPIT_LOCUS10056</name>
</gene>
<dbReference type="InterPro" id="IPR001943">
    <property type="entry name" value="UVR_dom"/>
</dbReference>
<dbReference type="PANTHER" id="PTHR48439:SF1">
    <property type="entry name" value="HEMIMETHYLATED DNA-BINDING DOMAIN-CONTAINING PROTEIN"/>
    <property type="match status" value="1"/>
</dbReference>
<dbReference type="PANTHER" id="PTHR48439">
    <property type="entry name" value="HEMIMETHYLATED DNA-BINDING DOMAIN-CONTAINING PROTEIN"/>
    <property type="match status" value="1"/>
</dbReference>
<evidence type="ECO:0000313" key="3">
    <source>
        <dbReference type="Proteomes" id="UP001152523"/>
    </source>
</evidence>
<accession>A0AAV0CWK5</accession>
<dbReference type="AlphaFoldDB" id="A0AAV0CWK5"/>
<dbReference type="NCBIfam" id="TIGR02097">
    <property type="entry name" value="yccV"/>
    <property type="match status" value="1"/>
</dbReference>
<name>A0AAV0CWK5_9ASTE</name>